<sequence>MAVFRATIRYYDPFLLYLLLLVLFLPNFHQTDAQIGVCNGRLGNNLPSSQEVVKLYKSYGIRRMRMYDPNPQALQALRGSGIELVLDVPNNDLEGLANTATASKWVQDNVLNYNLDVKFRIIAVGNEVNPTARLAPFVLPAVTKIYDAIASAGLKDQIKVSTATYSALVSNSFPPSKGSFDGASGSFMGPIINFLNNTNNPLLVNIYPYFSHIGNQQNVPLPYALFTATAGFPQDGQNQYRNLFDALLDAVYSAVEKAGGPNVEIVVSESGWPSAGGPSASVANAGTYYRNLINHVQGGSGTPKRPGRAIETYLFAMFDENQKSGAESEIHFGLFSPNKQPKYQILQNTWSTRPLVESLVLYCTI</sequence>
<evidence type="ECO:0000313" key="8">
    <source>
        <dbReference type="Proteomes" id="UP000823749"/>
    </source>
</evidence>
<feature type="chain" id="PRO_5043574314" description="Glucan endo-1,3-beta-D-glucosidase" evidence="6">
    <location>
        <begin position="34"/>
        <end position="365"/>
    </location>
</feature>
<organism evidence="7 8">
    <name type="scientific">Rhododendron griersonianum</name>
    <dbReference type="NCBI Taxonomy" id="479676"/>
    <lineage>
        <taxon>Eukaryota</taxon>
        <taxon>Viridiplantae</taxon>
        <taxon>Streptophyta</taxon>
        <taxon>Embryophyta</taxon>
        <taxon>Tracheophyta</taxon>
        <taxon>Spermatophyta</taxon>
        <taxon>Magnoliopsida</taxon>
        <taxon>eudicotyledons</taxon>
        <taxon>Gunneridae</taxon>
        <taxon>Pentapetalae</taxon>
        <taxon>asterids</taxon>
        <taxon>Ericales</taxon>
        <taxon>Ericaceae</taxon>
        <taxon>Ericoideae</taxon>
        <taxon>Rhodoreae</taxon>
        <taxon>Rhododendron</taxon>
    </lineage>
</organism>
<accession>A0AAV6LNN9</accession>
<dbReference type="Gene3D" id="3.20.20.80">
    <property type="entry name" value="Glycosidases"/>
    <property type="match status" value="1"/>
</dbReference>
<dbReference type="FunFam" id="3.20.20.80:FF:000010">
    <property type="entry name" value="glucan endo-1,3-beta-glucosidase, basic"/>
    <property type="match status" value="1"/>
</dbReference>
<dbReference type="Proteomes" id="UP000823749">
    <property type="component" value="Chromosome 1"/>
</dbReference>
<keyword evidence="6" id="KW-0732">Signal</keyword>
<evidence type="ECO:0000256" key="5">
    <source>
        <dbReference type="RuleBase" id="RU004336"/>
    </source>
</evidence>
<protein>
    <recommendedName>
        <fullName evidence="9">Glucan endo-1,3-beta-D-glucosidase</fullName>
    </recommendedName>
</protein>
<proteinExistence type="inferred from homology"/>
<dbReference type="GO" id="GO:0005975">
    <property type="term" value="P:carbohydrate metabolic process"/>
    <property type="evidence" value="ECO:0007669"/>
    <property type="project" value="InterPro"/>
</dbReference>
<keyword evidence="8" id="KW-1185">Reference proteome</keyword>
<dbReference type="Pfam" id="PF00332">
    <property type="entry name" value="Glyco_hydro_17"/>
    <property type="match status" value="1"/>
</dbReference>
<reference evidence="7" key="1">
    <citation type="submission" date="2020-08" db="EMBL/GenBank/DDBJ databases">
        <title>Plant Genome Project.</title>
        <authorList>
            <person name="Zhang R.-G."/>
        </authorList>
    </citation>
    <scope>NUCLEOTIDE SEQUENCE</scope>
    <source>
        <strain evidence="7">WSP0</strain>
        <tissue evidence="7">Leaf</tissue>
    </source>
</reference>
<dbReference type="AlphaFoldDB" id="A0AAV6LNN9"/>
<dbReference type="SUPFAM" id="SSF51445">
    <property type="entry name" value="(Trans)glycosidases"/>
    <property type="match status" value="1"/>
</dbReference>
<evidence type="ECO:0000256" key="1">
    <source>
        <dbReference type="ARBA" id="ARBA00008773"/>
    </source>
</evidence>
<name>A0AAV6LNN9_9ERIC</name>
<comment type="similarity">
    <text evidence="1 4">Belongs to the glycosyl hydrolase 17 family.</text>
</comment>
<keyword evidence="3 5" id="KW-0326">Glycosidase</keyword>
<evidence type="ECO:0008006" key="9">
    <source>
        <dbReference type="Google" id="ProtNLM"/>
    </source>
</evidence>
<gene>
    <name evidence="7" type="ORF">RHGRI_002048</name>
</gene>
<evidence type="ECO:0000256" key="2">
    <source>
        <dbReference type="ARBA" id="ARBA00022801"/>
    </source>
</evidence>
<evidence type="ECO:0000256" key="3">
    <source>
        <dbReference type="ARBA" id="ARBA00023295"/>
    </source>
</evidence>
<feature type="signal peptide" evidence="6">
    <location>
        <begin position="1"/>
        <end position="33"/>
    </location>
</feature>
<dbReference type="InterPro" id="IPR000490">
    <property type="entry name" value="Glyco_hydro_17"/>
</dbReference>
<dbReference type="GO" id="GO:0004553">
    <property type="term" value="F:hydrolase activity, hydrolyzing O-glycosyl compounds"/>
    <property type="evidence" value="ECO:0007669"/>
    <property type="project" value="InterPro"/>
</dbReference>
<dbReference type="InterPro" id="IPR044965">
    <property type="entry name" value="Glyco_hydro_17_plant"/>
</dbReference>
<dbReference type="InterPro" id="IPR017853">
    <property type="entry name" value="GH"/>
</dbReference>
<evidence type="ECO:0000313" key="7">
    <source>
        <dbReference type="EMBL" id="KAG5566314.1"/>
    </source>
</evidence>
<dbReference type="PROSITE" id="PS00587">
    <property type="entry name" value="GLYCOSYL_HYDROL_F17"/>
    <property type="match status" value="1"/>
</dbReference>
<dbReference type="PANTHER" id="PTHR32227">
    <property type="entry name" value="GLUCAN ENDO-1,3-BETA-GLUCOSIDASE BG1-RELATED-RELATED"/>
    <property type="match status" value="1"/>
</dbReference>
<dbReference type="EMBL" id="JACTNZ010000001">
    <property type="protein sequence ID" value="KAG5566314.1"/>
    <property type="molecule type" value="Genomic_DNA"/>
</dbReference>
<keyword evidence="2 5" id="KW-0378">Hydrolase</keyword>
<comment type="caution">
    <text evidence="7">The sequence shown here is derived from an EMBL/GenBank/DDBJ whole genome shotgun (WGS) entry which is preliminary data.</text>
</comment>
<evidence type="ECO:0000256" key="6">
    <source>
        <dbReference type="SAM" id="SignalP"/>
    </source>
</evidence>
<evidence type="ECO:0000256" key="4">
    <source>
        <dbReference type="RuleBase" id="RU004335"/>
    </source>
</evidence>